<dbReference type="EMBL" id="BAABLK010000034">
    <property type="protein sequence ID" value="GAA5227831.1"/>
    <property type="molecule type" value="Genomic_DNA"/>
</dbReference>
<keyword evidence="2" id="KW-0472">Membrane</keyword>
<evidence type="ECO:0000256" key="2">
    <source>
        <dbReference type="SAM" id="Phobius"/>
    </source>
</evidence>
<dbReference type="Proteomes" id="UP001501257">
    <property type="component" value="Unassembled WGS sequence"/>
</dbReference>
<feature type="compositionally biased region" description="Basic and acidic residues" evidence="1">
    <location>
        <begin position="7"/>
        <end position="25"/>
    </location>
</feature>
<feature type="transmembrane region" description="Helical" evidence="2">
    <location>
        <begin position="34"/>
        <end position="52"/>
    </location>
</feature>
<feature type="transmembrane region" description="Helical" evidence="2">
    <location>
        <begin position="58"/>
        <end position="78"/>
    </location>
</feature>
<keyword evidence="2" id="KW-0812">Transmembrane</keyword>
<feature type="region of interest" description="Disordered" evidence="1">
    <location>
        <begin position="1"/>
        <end position="25"/>
    </location>
</feature>
<accession>A0ABP9TN57</accession>
<protein>
    <submittedName>
        <fullName evidence="3">Uncharacterized protein</fullName>
    </submittedName>
</protein>
<gene>
    <name evidence="3" type="ORF">GCM10025778_23640</name>
</gene>
<name>A0ABP9TN57_9MICC</name>
<feature type="transmembrane region" description="Helical" evidence="2">
    <location>
        <begin position="85"/>
        <end position="102"/>
    </location>
</feature>
<sequence>MGPVNRPEAKGRGEKMGTMIRGERRTARKPRLRHLVPVIVTGLVLIGLPRLGLGHSTLLAVLQALLPVICIPALVPCLYLAIRRAWVSTVVLALCVVLAMAPTCNPAAAGCIADETIPVLSLNAGRGLAGPAGLGAAITQSDAEVLVLVEASEPMISAVEEAMPQWKFTNRTGPVVSGGSG</sequence>
<proteinExistence type="predicted"/>
<comment type="caution">
    <text evidence="3">The sequence shown here is derived from an EMBL/GenBank/DDBJ whole genome shotgun (WGS) entry which is preliminary data.</text>
</comment>
<evidence type="ECO:0000256" key="1">
    <source>
        <dbReference type="SAM" id="MobiDB-lite"/>
    </source>
</evidence>
<evidence type="ECO:0000313" key="4">
    <source>
        <dbReference type="Proteomes" id="UP001501257"/>
    </source>
</evidence>
<keyword evidence="4" id="KW-1185">Reference proteome</keyword>
<evidence type="ECO:0000313" key="3">
    <source>
        <dbReference type="EMBL" id="GAA5227831.1"/>
    </source>
</evidence>
<organism evidence="3 4">
    <name type="scientific">Paeniglutamicibacter antarcticus</name>
    <dbReference type="NCBI Taxonomy" id="494023"/>
    <lineage>
        <taxon>Bacteria</taxon>
        <taxon>Bacillati</taxon>
        <taxon>Actinomycetota</taxon>
        <taxon>Actinomycetes</taxon>
        <taxon>Micrococcales</taxon>
        <taxon>Micrococcaceae</taxon>
        <taxon>Paeniglutamicibacter</taxon>
    </lineage>
</organism>
<keyword evidence="2" id="KW-1133">Transmembrane helix</keyword>
<reference evidence="4" key="1">
    <citation type="journal article" date="2019" name="Int. J. Syst. Evol. Microbiol.">
        <title>The Global Catalogue of Microorganisms (GCM) 10K type strain sequencing project: providing services to taxonomists for standard genome sequencing and annotation.</title>
        <authorList>
            <consortium name="The Broad Institute Genomics Platform"/>
            <consortium name="The Broad Institute Genome Sequencing Center for Infectious Disease"/>
            <person name="Wu L."/>
            <person name="Ma J."/>
        </authorList>
    </citation>
    <scope>NUCLEOTIDE SEQUENCE [LARGE SCALE GENOMIC DNA]</scope>
    <source>
        <strain evidence="4">JCM 18952</strain>
    </source>
</reference>